<dbReference type="GO" id="GO:0003824">
    <property type="term" value="F:catalytic activity"/>
    <property type="evidence" value="ECO:0007669"/>
    <property type="project" value="InterPro"/>
</dbReference>
<organism evidence="2 3">
    <name type="scientific">Pandoraea communis</name>
    <dbReference type="NCBI Taxonomy" id="2508297"/>
    <lineage>
        <taxon>Bacteria</taxon>
        <taxon>Pseudomonadati</taxon>
        <taxon>Pseudomonadota</taxon>
        <taxon>Betaproteobacteria</taxon>
        <taxon>Burkholderiales</taxon>
        <taxon>Burkholderiaceae</taxon>
        <taxon>Pandoraea</taxon>
    </lineage>
</organism>
<evidence type="ECO:0000313" key="3">
    <source>
        <dbReference type="Proteomes" id="UP000337189"/>
    </source>
</evidence>
<dbReference type="PANTHER" id="PTHR11895:SF151">
    <property type="entry name" value="GLUTAMYL-TRNA(GLN) AMIDOTRANSFERASE SUBUNIT A"/>
    <property type="match status" value="1"/>
</dbReference>
<dbReference type="InterPro" id="IPR036928">
    <property type="entry name" value="AS_sf"/>
</dbReference>
<protein>
    <submittedName>
        <fullName evidence="2">Amidase</fullName>
    </submittedName>
</protein>
<evidence type="ECO:0000313" key="2">
    <source>
        <dbReference type="EMBL" id="VVE39993.1"/>
    </source>
</evidence>
<dbReference type="SUPFAM" id="SSF75304">
    <property type="entry name" value="Amidase signature (AS) enzymes"/>
    <property type="match status" value="1"/>
</dbReference>
<sequence>MGSRAFASDSPAASHAEIVDLLIDANWRIVGKANMHELAFGMTGINDYAGTPTNPQGEELIPGGSSSGSAAAVGRGLAQAAIGTDTGGSIRGPASCCGVIGLKPTFGRVSRIGVLPMESSLDCVGPFARSMSVITDVMSAIAPNFDSNAADFKRVNAAGVRVGMVRAQADSAITSAIKTTIYESGLAHAELDLLKISDAFNAGLTVINAETWLAFGHLCGKALLGPDIEARLLSASRESPSSIAAAEVVRKVFTAEVDNALDQFDVLVLPTMPAPPITLNAARGGASVIGLSSLIRPFNLSGHPAISIPVPVFGHVVLAGLQVVGRRGADERICAIAQLLEASMSSRLRMHRQLQHQHS</sequence>
<evidence type="ECO:0000259" key="1">
    <source>
        <dbReference type="Pfam" id="PF01425"/>
    </source>
</evidence>
<name>A0A5E4XUQ2_9BURK</name>
<dbReference type="Proteomes" id="UP000337189">
    <property type="component" value="Unassembled WGS sequence"/>
</dbReference>
<dbReference type="Gene3D" id="3.90.1300.10">
    <property type="entry name" value="Amidase signature (AS) domain"/>
    <property type="match status" value="1"/>
</dbReference>
<reference evidence="2 3" key="1">
    <citation type="submission" date="2019-08" db="EMBL/GenBank/DDBJ databases">
        <authorList>
            <person name="Peeters C."/>
        </authorList>
    </citation>
    <scope>NUCLEOTIDE SEQUENCE [LARGE SCALE GENOMIC DNA]</scope>
    <source>
        <strain evidence="2 3">LMG 31110</strain>
    </source>
</reference>
<proteinExistence type="predicted"/>
<dbReference type="InterPro" id="IPR020556">
    <property type="entry name" value="Amidase_CS"/>
</dbReference>
<dbReference type="Pfam" id="PF01425">
    <property type="entry name" value="Amidase"/>
    <property type="match status" value="1"/>
</dbReference>
<accession>A0A5E4XUQ2</accession>
<dbReference type="PROSITE" id="PS00571">
    <property type="entry name" value="AMIDASES"/>
    <property type="match status" value="1"/>
</dbReference>
<dbReference type="PANTHER" id="PTHR11895">
    <property type="entry name" value="TRANSAMIDASE"/>
    <property type="match status" value="1"/>
</dbReference>
<dbReference type="EMBL" id="CABPSJ010000006">
    <property type="protein sequence ID" value="VVE39993.1"/>
    <property type="molecule type" value="Genomic_DNA"/>
</dbReference>
<gene>
    <name evidence="2" type="ORF">PCO31110_04152</name>
</gene>
<dbReference type="InterPro" id="IPR000120">
    <property type="entry name" value="Amidase"/>
</dbReference>
<dbReference type="AlphaFoldDB" id="A0A5E4XUQ2"/>
<dbReference type="InterPro" id="IPR023631">
    <property type="entry name" value="Amidase_dom"/>
</dbReference>
<feature type="domain" description="Amidase" evidence="1">
    <location>
        <begin position="6"/>
        <end position="334"/>
    </location>
</feature>